<dbReference type="Proteomes" id="UP001645859">
    <property type="component" value="Unassembled WGS sequence"/>
</dbReference>
<keyword evidence="2" id="KW-1185">Reference proteome</keyword>
<gene>
    <name evidence="1" type="ORF">D3230_06280</name>
</gene>
<protein>
    <submittedName>
        <fullName evidence="1">Uncharacterized protein</fullName>
    </submittedName>
</protein>
<accession>A0ABS1SFT3</accession>
<reference evidence="1 2" key="1">
    <citation type="submission" date="2018-09" db="EMBL/GenBank/DDBJ databases">
        <title>Comparative genomics of Leucobacter spp.</title>
        <authorList>
            <person name="Reis A.C."/>
            <person name="Kolvenbach B.A."/>
            <person name="Corvini P.F.X."/>
            <person name="Nunes O.C."/>
        </authorList>
    </citation>
    <scope>NUCLEOTIDE SEQUENCE [LARGE SCALE GENOMIC DNA]</scope>
    <source>
        <strain evidence="1 2">TAN 31504</strain>
    </source>
</reference>
<proteinExistence type="predicted"/>
<organism evidence="1 2">
    <name type="scientific">Leucobacter chromiireducens subsp. solipictus</name>
    <dbReference type="NCBI Taxonomy" id="398235"/>
    <lineage>
        <taxon>Bacteria</taxon>
        <taxon>Bacillati</taxon>
        <taxon>Actinomycetota</taxon>
        <taxon>Actinomycetes</taxon>
        <taxon>Micrococcales</taxon>
        <taxon>Microbacteriaceae</taxon>
        <taxon>Leucobacter</taxon>
    </lineage>
</organism>
<dbReference type="EMBL" id="QYAC01000003">
    <property type="protein sequence ID" value="MBL3678902.1"/>
    <property type="molecule type" value="Genomic_DNA"/>
</dbReference>
<name>A0ABS1SFT3_9MICO</name>
<evidence type="ECO:0000313" key="1">
    <source>
        <dbReference type="EMBL" id="MBL3678902.1"/>
    </source>
</evidence>
<sequence length="101" mass="11131">MFVTDILSGNSSQAIVDWKSAFGVVVTKSVEFGPELSGRDRGYPVLRENSQALLMPPPPEPLNEVVHMFIADTLRQLLTDNLINLGDLGVISDDKDAFDER</sequence>
<evidence type="ECO:0000313" key="2">
    <source>
        <dbReference type="Proteomes" id="UP001645859"/>
    </source>
</evidence>
<comment type="caution">
    <text evidence="1">The sequence shown here is derived from an EMBL/GenBank/DDBJ whole genome shotgun (WGS) entry which is preliminary data.</text>
</comment>